<proteinExistence type="inferred from homology"/>
<dbReference type="GO" id="GO:0070210">
    <property type="term" value="C:Rpd3L-Expanded complex"/>
    <property type="evidence" value="ECO:0007669"/>
    <property type="project" value="TreeGrafter"/>
</dbReference>
<dbReference type="PROSITE" id="PS01359">
    <property type="entry name" value="ZF_PHD_1"/>
    <property type="match status" value="1"/>
</dbReference>
<dbReference type="InterPro" id="IPR028651">
    <property type="entry name" value="ING_fam"/>
</dbReference>
<evidence type="ECO:0000256" key="10">
    <source>
        <dbReference type="PROSITE-ProRule" id="PRU00146"/>
    </source>
</evidence>
<comment type="subcellular location">
    <subcellularLocation>
        <location evidence="1 11">Nucleus</location>
    </subcellularLocation>
</comment>
<reference evidence="14 15" key="1">
    <citation type="submission" date="2019-07" db="EMBL/GenBank/DDBJ databases">
        <authorList>
            <person name="Friedrich A."/>
            <person name="Schacherer J."/>
        </authorList>
    </citation>
    <scope>NUCLEOTIDE SEQUENCE [LARGE SCALE GENOMIC DNA]</scope>
</reference>
<feature type="compositionally biased region" description="Basic and acidic residues" evidence="12">
    <location>
        <begin position="158"/>
        <end position="168"/>
    </location>
</feature>
<keyword evidence="3 9" id="KW-0479">Metal-binding</keyword>
<dbReference type="AlphaFoldDB" id="A0A7D9D0B6"/>
<dbReference type="Pfam" id="PF12998">
    <property type="entry name" value="ING"/>
    <property type="match status" value="1"/>
</dbReference>
<protein>
    <recommendedName>
        <fullName evidence="11">Chromatin modification-related protein</fullName>
    </recommendedName>
</protein>
<evidence type="ECO:0000256" key="9">
    <source>
        <dbReference type="PIRSR" id="PIRSR628651-51"/>
    </source>
</evidence>
<feature type="binding site" evidence="9">
    <location>
        <position position="348"/>
    </location>
    <ligand>
        <name>Zn(2+)</name>
        <dbReference type="ChEBI" id="CHEBI:29105"/>
        <label>1</label>
    </ligand>
</feature>
<dbReference type="Gene3D" id="3.30.40.10">
    <property type="entry name" value="Zinc/RING finger domain, C3HC4 (zinc finger)"/>
    <property type="match status" value="1"/>
</dbReference>
<comment type="domain">
    <text evidence="11">The PHD-type zinc finger mediates the binding to H3K4me3.</text>
</comment>
<evidence type="ECO:0000256" key="2">
    <source>
        <dbReference type="ARBA" id="ARBA00010210"/>
    </source>
</evidence>
<dbReference type="GO" id="GO:0033698">
    <property type="term" value="C:Rpd3L complex"/>
    <property type="evidence" value="ECO:0007669"/>
    <property type="project" value="TreeGrafter"/>
</dbReference>
<evidence type="ECO:0000313" key="15">
    <source>
        <dbReference type="Proteomes" id="UP000478008"/>
    </source>
</evidence>
<comment type="similarity">
    <text evidence="2 11">Belongs to the ING family.</text>
</comment>
<evidence type="ECO:0000259" key="13">
    <source>
        <dbReference type="PROSITE" id="PS50016"/>
    </source>
</evidence>
<dbReference type="Gene3D" id="6.10.140.1740">
    <property type="match status" value="1"/>
</dbReference>
<feature type="site" description="Histone H3K4me3 binding" evidence="8">
    <location>
        <position position="360"/>
    </location>
</feature>
<accession>A0A7D9D0B6</accession>
<dbReference type="InterPro" id="IPR024610">
    <property type="entry name" value="ING_N_histone-binding"/>
</dbReference>
<feature type="binding site" evidence="9">
    <location>
        <position position="373"/>
    </location>
    <ligand>
        <name>Zn(2+)</name>
        <dbReference type="ChEBI" id="CHEBI:29105"/>
        <label>1</label>
    </ligand>
</feature>
<dbReference type="EMBL" id="CABFWN010000005">
    <property type="protein sequence ID" value="VUG19479.1"/>
    <property type="molecule type" value="Genomic_DNA"/>
</dbReference>
<evidence type="ECO:0000256" key="12">
    <source>
        <dbReference type="SAM" id="MobiDB-lite"/>
    </source>
</evidence>
<keyword evidence="6 11" id="KW-0156">Chromatin regulator</keyword>
<feature type="compositionally biased region" description="Basic residues" evidence="12">
    <location>
        <begin position="193"/>
        <end position="203"/>
    </location>
</feature>
<feature type="binding site" evidence="9">
    <location>
        <position position="346"/>
    </location>
    <ligand>
        <name>Zn(2+)</name>
        <dbReference type="ChEBI" id="CHEBI:29105"/>
        <label>1</label>
    </ligand>
</feature>
<dbReference type="InterPro" id="IPR013083">
    <property type="entry name" value="Znf_RING/FYVE/PHD"/>
</dbReference>
<evidence type="ECO:0000256" key="5">
    <source>
        <dbReference type="ARBA" id="ARBA00022833"/>
    </source>
</evidence>
<feature type="binding site" evidence="9">
    <location>
        <position position="370"/>
    </location>
    <ligand>
        <name>Zn(2+)</name>
        <dbReference type="ChEBI" id="CHEBI:29105"/>
        <label>1</label>
    </ligand>
</feature>
<gene>
    <name evidence="14" type="ORF">DEBR0S5_03796G</name>
</gene>
<dbReference type="PANTHER" id="PTHR10333">
    <property type="entry name" value="INHIBITOR OF GROWTH PROTEIN"/>
    <property type="match status" value="1"/>
</dbReference>
<keyword evidence="4 10" id="KW-0863">Zinc-finger</keyword>
<evidence type="ECO:0000256" key="6">
    <source>
        <dbReference type="ARBA" id="ARBA00022853"/>
    </source>
</evidence>
<comment type="function">
    <text evidence="11">Component of an histone acetyltransferase complex.</text>
</comment>
<feature type="site" description="Histone H3K4me3 binding" evidence="8">
    <location>
        <position position="345"/>
    </location>
</feature>
<dbReference type="Proteomes" id="UP000478008">
    <property type="component" value="Unassembled WGS sequence"/>
</dbReference>
<dbReference type="SUPFAM" id="SSF57903">
    <property type="entry name" value="FYVE/PHD zinc finger"/>
    <property type="match status" value="1"/>
</dbReference>
<dbReference type="InterPro" id="IPR019786">
    <property type="entry name" value="Zinc_finger_PHD-type_CS"/>
</dbReference>
<dbReference type="GO" id="GO:0006355">
    <property type="term" value="P:regulation of DNA-templated transcription"/>
    <property type="evidence" value="ECO:0007669"/>
    <property type="project" value="TreeGrafter"/>
</dbReference>
<evidence type="ECO:0000256" key="7">
    <source>
        <dbReference type="ARBA" id="ARBA00023242"/>
    </source>
</evidence>
<feature type="region of interest" description="Disordered" evidence="12">
    <location>
        <begin position="314"/>
        <end position="336"/>
    </location>
</feature>
<evidence type="ECO:0000256" key="3">
    <source>
        <dbReference type="ARBA" id="ARBA00022723"/>
    </source>
</evidence>
<evidence type="ECO:0000256" key="4">
    <source>
        <dbReference type="ARBA" id="ARBA00022771"/>
    </source>
</evidence>
<feature type="binding site" evidence="9">
    <location>
        <position position="359"/>
    </location>
    <ligand>
        <name>Zn(2+)</name>
        <dbReference type="ChEBI" id="CHEBI:29105"/>
        <label>2</label>
    </ligand>
</feature>
<feature type="binding site" evidence="9">
    <location>
        <position position="364"/>
    </location>
    <ligand>
        <name>Zn(2+)</name>
        <dbReference type="ChEBI" id="CHEBI:29105"/>
        <label>2</label>
    </ligand>
</feature>
<evidence type="ECO:0000313" key="14">
    <source>
        <dbReference type="EMBL" id="VUG19479.1"/>
    </source>
</evidence>
<feature type="compositionally biased region" description="Polar residues" evidence="12">
    <location>
        <begin position="314"/>
        <end position="327"/>
    </location>
</feature>
<dbReference type="SMART" id="SM00249">
    <property type="entry name" value="PHD"/>
    <property type="match status" value="1"/>
</dbReference>
<dbReference type="SMART" id="SM01408">
    <property type="entry name" value="ING"/>
    <property type="match status" value="1"/>
</dbReference>
<comment type="subunit">
    <text evidence="11">Component of an histone acetyltransferase complex. Interacts with H3K4me3 and to a lesser extent with H3K4me2.</text>
</comment>
<feature type="site" description="Histone H3K4me3 binding" evidence="8">
    <location>
        <position position="356"/>
    </location>
</feature>
<feature type="domain" description="PHD-type" evidence="13">
    <location>
        <begin position="343"/>
        <end position="392"/>
    </location>
</feature>
<feature type="binding site" evidence="9">
    <location>
        <position position="386"/>
    </location>
    <ligand>
        <name>Zn(2+)</name>
        <dbReference type="ChEBI" id="CHEBI:29105"/>
        <label>2</label>
    </ligand>
</feature>
<feature type="binding site" evidence="9">
    <location>
        <position position="389"/>
    </location>
    <ligand>
        <name>Zn(2+)</name>
        <dbReference type="ChEBI" id="CHEBI:29105"/>
        <label>2</label>
    </ligand>
</feature>
<dbReference type="PROSITE" id="PS50016">
    <property type="entry name" value="ZF_PHD_2"/>
    <property type="match status" value="1"/>
</dbReference>
<dbReference type="PANTHER" id="PTHR10333:SF42">
    <property type="entry name" value="INHIBITOR OF GROWTH PROTEIN 5"/>
    <property type="match status" value="1"/>
</dbReference>
<dbReference type="GO" id="GO:0008270">
    <property type="term" value="F:zinc ion binding"/>
    <property type="evidence" value="ECO:0007669"/>
    <property type="project" value="UniProtKB-KW"/>
</dbReference>
<name>A0A7D9D0B6_DEKBR</name>
<feature type="region of interest" description="Disordered" evidence="12">
    <location>
        <begin position="158"/>
        <end position="210"/>
    </location>
</feature>
<keyword evidence="15" id="KW-1185">Reference proteome</keyword>
<dbReference type="GO" id="GO:0006325">
    <property type="term" value="P:chromatin organization"/>
    <property type="evidence" value="ECO:0007669"/>
    <property type="project" value="UniProtKB-KW"/>
</dbReference>
<keyword evidence="7 11" id="KW-0539">Nucleus</keyword>
<organism evidence="14 15">
    <name type="scientific">Dekkera bruxellensis</name>
    <name type="common">Brettanomyces custersii</name>
    <dbReference type="NCBI Taxonomy" id="5007"/>
    <lineage>
        <taxon>Eukaryota</taxon>
        <taxon>Fungi</taxon>
        <taxon>Dikarya</taxon>
        <taxon>Ascomycota</taxon>
        <taxon>Saccharomycotina</taxon>
        <taxon>Pichiomycetes</taxon>
        <taxon>Pichiales</taxon>
        <taxon>Pichiaceae</taxon>
        <taxon>Brettanomyces</taxon>
    </lineage>
</organism>
<dbReference type="InterPro" id="IPR011011">
    <property type="entry name" value="Znf_FYVE_PHD"/>
</dbReference>
<dbReference type="InterPro" id="IPR001965">
    <property type="entry name" value="Znf_PHD"/>
</dbReference>
<evidence type="ECO:0000256" key="8">
    <source>
        <dbReference type="PIRSR" id="PIRSR628651-50"/>
    </source>
</evidence>
<dbReference type="CDD" id="cd15587">
    <property type="entry name" value="PHD_Yng1p_like"/>
    <property type="match status" value="1"/>
</dbReference>
<dbReference type="InterPro" id="IPR019787">
    <property type="entry name" value="Znf_PHD-finger"/>
</dbReference>
<keyword evidence="5 9" id="KW-0862">Zinc</keyword>
<feature type="site" description="Histone H3K4me3 binding" evidence="8">
    <location>
        <position position="368"/>
    </location>
</feature>
<evidence type="ECO:0000256" key="11">
    <source>
        <dbReference type="RuleBase" id="RU361213"/>
    </source>
</evidence>
<sequence length="403" mass="46400">MTKMKFINNSDVSDLYPGLNEITDAFDAFPYDLVSYFTLLKEIDAKCVYTVPYLKVYIHRFLEMNKEHPKREILLRKIRVLIKELMPCLEEKMHVATIASDIASKHLQKIEQCSKIIYDNEIPEDIRVGPLHDPCMRPMEPTEVYLRRTDSRDEVLLTRRRQEEEQKGKHGKRHNGTENHVRNLDSTQNQLHSHTHHGNTRRHHSEESELRFNIKKPKIVKPKKNIKSLISLVNVEKQKITRKERTNKNRTSLLEHTLQISGNLQPNNHSMQKAGIEAKKGEENTKSTEAIVHVNSHATIADIATALAGSISPASENVKQSVSSNKSGTKKKTRRRVNSKGEPIYCYCGQVSYGEMVGCDGEDCEKEWFHLPCTGLKEPPKGAWYCEDCKSKMRRKRALQQAH</sequence>
<evidence type="ECO:0000256" key="1">
    <source>
        <dbReference type="ARBA" id="ARBA00004123"/>
    </source>
</evidence>